<comment type="caution">
    <text evidence="1">The sequence shown here is derived from an EMBL/GenBank/DDBJ whole genome shotgun (WGS) entry which is preliminary data.</text>
</comment>
<evidence type="ECO:0000313" key="1">
    <source>
        <dbReference type="EMBL" id="KKL59204.1"/>
    </source>
</evidence>
<gene>
    <name evidence="1" type="ORF">LCGC14_2217700</name>
</gene>
<feature type="non-terminal residue" evidence="1">
    <location>
        <position position="74"/>
    </location>
</feature>
<proteinExistence type="predicted"/>
<organism evidence="1">
    <name type="scientific">marine sediment metagenome</name>
    <dbReference type="NCBI Taxonomy" id="412755"/>
    <lineage>
        <taxon>unclassified sequences</taxon>
        <taxon>metagenomes</taxon>
        <taxon>ecological metagenomes</taxon>
    </lineage>
</organism>
<accession>A0A0F9DC02</accession>
<name>A0A0F9DC02_9ZZZZ</name>
<dbReference type="EMBL" id="LAZR01029568">
    <property type="protein sequence ID" value="KKL59204.1"/>
    <property type="molecule type" value="Genomic_DNA"/>
</dbReference>
<sequence length="74" mass="7280">MRIRIFVGLVALLLAPSLAWAQVVIPGTGGAVVTPPAGARTSVIPGACTGTDKVTGITTTGAVQCNTDVTGTTS</sequence>
<reference evidence="1" key="1">
    <citation type="journal article" date="2015" name="Nature">
        <title>Complex archaea that bridge the gap between prokaryotes and eukaryotes.</title>
        <authorList>
            <person name="Spang A."/>
            <person name="Saw J.H."/>
            <person name="Jorgensen S.L."/>
            <person name="Zaremba-Niedzwiedzka K."/>
            <person name="Martijn J."/>
            <person name="Lind A.E."/>
            <person name="van Eijk R."/>
            <person name="Schleper C."/>
            <person name="Guy L."/>
            <person name="Ettema T.J."/>
        </authorList>
    </citation>
    <scope>NUCLEOTIDE SEQUENCE</scope>
</reference>
<protein>
    <submittedName>
        <fullName evidence="1">Uncharacterized protein</fullName>
    </submittedName>
</protein>
<dbReference type="AlphaFoldDB" id="A0A0F9DC02"/>